<evidence type="ECO:0000256" key="1">
    <source>
        <dbReference type="SAM" id="Phobius"/>
    </source>
</evidence>
<name>A0ABT5UHM0_9GAMM</name>
<dbReference type="Proteomes" id="UP001528823">
    <property type="component" value="Unassembled WGS sequence"/>
</dbReference>
<keyword evidence="1" id="KW-1133">Transmembrane helix</keyword>
<comment type="caution">
    <text evidence="2">The sequence shown here is derived from an EMBL/GenBank/DDBJ whole genome shotgun (WGS) entry which is preliminary data.</text>
</comment>
<proteinExistence type="predicted"/>
<keyword evidence="1" id="KW-0472">Membrane</keyword>
<dbReference type="EMBL" id="JAPMOU010000098">
    <property type="protein sequence ID" value="MDE1465895.1"/>
    <property type="molecule type" value="Genomic_DNA"/>
</dbReference>
<evidence type="ECO:0000313" key="2">
    <source>
        <dbReference type="EMBL" id="MDE1465895.1"/>
    </source>
</evidence>
<sequence>MKNKLMLGQHYITLEQAFRAGYESRVWLSANYKELIINLQLIISIALVSVLAFWGKLPLTSKYE</sequence>
<gene>
    <name evidence="2" type="ORF">ORQ98_28430</name>
</gene>
<reference evidence="2 3" key="1">
    <citation type="submission" date="2022-11" db="EMBL/GenBank/DDBJ databases">
        <title>Spartinivicinus poritis sp. nov., isolated from scleractinian coral Porites lutea.</title>
        <authorList>
            <person name="Zhang G."/>
            <person name="Cai L."/>
            <person name="Wei Q."/>
        </authorList>
    </citation>
    <scope>NUCLEOTIDE SEQUENCE [LARGE SCALE GENOMIC DNA]</scope>
    <source>
        <strain evidence="2 3">A2-2</strain>
    </source>
</reference>
<keyword evidence="1" id="KW-0812">Transmembrane</keyword>
<accession>A0ABT5UHM0</accession>
<feature type="transmembrane region" description="Helical" evidence="1">
    <location>
        <begin position="35"/>
        <end position="54"/>
    </location>
</feature>
<keyword evidence="3" id="KW-1185">Reference proteome</keyword>
<organism evidence="2 3">
    <name type="scientific">Spartinivicinus poritis</name>
    <dbReference type="NCBI Taxonomy" id="2994640"/>
    <lineage>
        <taxon>Bacteria</taxon>
        <taxon>Pseudomonadati</taxon>
        <taxon>Pseudomonadota</taxon>
        <taxon>Gammaproteobacteria</taxon>
        <taxon>Oceanospirillales</taxon>
        <taxon>Zooshikellaceae</taxon>
        <taxon>Spartinivicinus</taxon>
    </lineage>
</organism>
<evidence type="ECO:0000313" key="3">
    <source>
        <dbReference type="Proteomes" id="UP001528823"/>
    </source>
</evidence>
<dbReference type="RefSeq" id="WP_274692196.1">
    <property type="nucleotide sequence ID" value="NZ_JAPMOU010000098.1"/>
</dbReference>
<protein>
    <submittedName>
        <fullName evidence="2">Uncharacterized protein</fullName>
    </submittedName>
</protein>